<dbReference type="Proteomes" id="UP000823046">
    <property type="component" value="Unassembled WGS sequence"/>
</dbReference>
<feature type="transmembrane region" description="Helical" evidence="1">
    <location>
        <begin position="253"/>
        <end position="274"/>
    </location>
</feature>
<accession>A0ABQ7J8Q6</accession>
<keyword evidence="1" id="KW-0472">Membrane</keyword>
<keyword evidence="3" id="KW-1185">Reference proteome</keyword>
<sequence length="370" mass="41349">MVSGGYSGRRDQLLTQCTESPSSLSQSSLDFMLEVATRNGQRQADMMEARASNSQSCSKDTPFETCDSDRSHRNALCPCAASSGRIIGKAAYDDFGDTASLFADQEGNEDAEQPLLQQNKFKARLSPNSTSLAAVCKEPSLVLNRWTTQNIDSSASFENVKLASKYQGLLFKIKKASRIKAVYFLFKSFCFPSDIMSKTTNTTSVERGGSTLRIYTTRFYYSNFATILYGVALLLNSFILIRGFVSNKFDGLTVFGEYVSTLMLIFEVLMRFQIQGLEFFDHVQGWFDFFVMLACISLLFMSGNALNLNDDAKAAPLEEIDDSLQLSLSSFTLCVQLFRILSFFLRQKRSTALEEHVDFSSIRVNAHSGR</sequence>
<feature type="transmembrane region" description="Helical" evidence="1">
    <location>
        <begin position="286"/>
        <end position="306"/>
    </location>
</feature>
<evidence type="ECO:0000256" key="1">
    <source>
        <dbReference type="SAM" id="Phobius"/>
    </source>
</evidence>
<feature type="transmembrane region" description="Helical" evidence="1">
    <location>
        <begin position="219"/>
        <end position="241"/>
    </location>
</feature>
<protein>
    <recommendedName>
        <fullName evidence="4">Ion transport domain-containing protein</fullName>
    </recommendedName>
</protein>
<name>A0ABQ7J8Q6_9APIC</name>
<keyword evidence="1" id="KW-1133">Transmembrane helix</keyword>
<dbReference type="PANTHER" id="PTHR38483:SF1">
    <property type="entry name" value="ION TRANSPORT DOMAIN-CONTAINING PROTEIN"/>
    <property type="match status" value="1"/>
</dbReference>
<evidence type="ECO:0000313" key="3">
    <source>
        <dbReference type="Proteomes" id="UP000823046"/>
    </source>
</evidence>
<gene>
    <name evidence="2" type="ORF">IE077_003264</name>
</gene>
<feature type="transmembrane region" description="Helical" evidence="1">
    <location>
        <begin position="326"/>
        <end position="345"/>
    </location>
</feature>
<organism evidence="2 3">
    <name type="scientific">Cardiosporidium cionae</name>
    <dbReference type="NCBI Taxonomy" id="476202"/>
    <lineage>
        <taxon>Eukaryota</taxon>
        <taxon>Sar</taxon>
        <taxon>Alveolata</taxon>
        <taxon>Apicomplexa</taxon>
        <taxon>Aconoidasida</taxon>
        <taxon>Nephromycida</taxon>
        <taxon>Cardiosporidium</taxon>
    </lineage>
</organism>
<proteinExistence type="predicted"/>
<reference evidence="2 3" key="1">
    <citation type="journal article" date="2020" name="bioRxiv">
        <title>Metabolic contributions of an alphaproteobacterial endosymbiont in the apicomplexan Cardiosporidium cionae.</title>
        <authorList>
            <person name="Hunter E.S."/>
            <person name="Paight C.J."/>
            <person name="Lane C.E."/>
        </authorList>
    </citation>
    <scope>NUCLEOTIDE SEQUENCE [LARGE SCALE GENOMIC DNA]</scope>
    <source>
        <strain evidence="2">ESH_2018</strain>
    </source>
</reference>
<keyword evidence="1" id="KW-0812">Transmembrane</keyword>
<dbReference type="EMBL" id="JADAQX010000406">
    <property type="protein sequence ID" value="KAF8820362.1"/>
    <property type="molecule type" value="Genomic_DNA"/>
</dbReference>
<evidence type="ECO:0008006" key="4">
    <source>
        <dbReference type="Google" id="ProtNLM"/>
    </source>
</evidence>
<comment type="caution">
    <text evidence="2">The sequence shown here is derived from an EMBL/GenBank/DDBJ whole genome shotgun (WGS) entry which is preliminary data.</text>
</comment>
<dbReference type="PANTHER" id="PTHR38483">
    <property type="entry name" value="CHROMOSOME 1, WHOLE GENOME SHOTGUN SEQUENCE"/>
    <property type="match status" value="1"/>
</dbReference>
<evidence type="ECO:0000313" key="2">
    <source>
        <dbReference type="EMBL" id="KAF8820362.1"/>
    </source>
</evidence>